<proteinExistence type="predicted"/>
<feature type="transmembrane region" description="Helical" evidence="1">
    <location>
        <begin position="12"/>
        <end position="34"/>
    </location>
</feature>
<evidence type="ECO:0000313" key="4">
    <source>
        <dbReference type="Proteomes" id="UP000050920"/>
    </source>
</evidence>
<dbReference type="Proteomes" id="UP000050920">
    <property type="component" value="Unassembled WGS sequence"/>
</dbReference>
<name>A0A0R2NTC6_9LACO</name>
<organism evidence="3 4">
    <name type="scientific">Lactiplantibacillus fabifermentans DSM 21115</name>
    <dbReference type="NCBI Taxonomy" id="1413187"/>
    <lineage>
        <taxon>Bacteria</taxon>
        <taxon>Bacillati</taxon>
        <taxon>Bacillota</taxon>
        <taxon>Bacilli</taxon>
        <taxon>Lactobacillales</taxon>
        <taxon>Lactobacillaceae</taxon>
        <taxon>Lactiplantibacillus</taxon>
    </lineage>
</organism>
<dbReference type="RefSeq" id="WP_029778780.1">
    <property type="nucleotide sequence ID" value="NZ_AYGX02000035.1"/>
</dbReference>
<dbReference type="PANTHER" id="PTHR34473:SF2">
    <property type="entry name" value="UPF0699 TRANSMEMBRANE PROTEIN YDBT"/>
    <property type="match status" value="1"/>
</dbReference>
<keyword evidence="4" id="KW-1185">Reference proteome</keyword>
<accession>A0A0R2NTC6</accession>
<gene>
    <name evidence="3" type="ORF">DY78_GL002184</name>
</gene>
<evidence type="ECO:0000259" key="2">
    <source>
        <dbReference type="Pfam" id="PF03703"/>
    </source>
</evidence>
<keyword evidence="1" id="KW-1133">Transmembrane helix</keyword>
<evidence type="ECO:0000256" key="1">
    <source>
        <dbReference type="SAM" id="Phobius"/>
    </source>
</evidence>
<reference evidence="3 4" key="1">
    <citation type="journal article" date="2015" name="Genome Announc.">
        <title>Expanding the biotechnology potential of lactobacilli through comparative genomics of 213 strains and associated genera.</title>
        <authorList>
            <person name="Sun Z."/>
            <person name="Harris H.M."/>
            <person name="McCann A."/>
            <person name="Guo C."/>
            <person name="Argimon S."/>
            <person name="Zhang W."/>
            <person name="Yang X."/>
            <person name="Jeffery I.B."/>
            <person name="Cooney J.C."/>
            <person name="Kagawa T.F."/>
            <person name="Liu W."/>
            <person name="Song Y."/>
            <person name="Salvetti E."/>
            <person name="Wrobel A."/>
            <person name="Rasinkangas P."/>
            <person name="Parkhill J."/>
            <person name="Rea M.C."/>
            <person name="O'Sullivan O."/>
            <person name="Ritari J."/>
            <person name="Douillard F.P."/>
            <person name="Paul Ross R."/>
            <person name="Yang R."/>
            <person name="Briner A.E."/>
            <person name="Felis G.E."/>
            <person name="de Vos W.M."/>
            <person name="Barrangou R."/>
            <person name="Klaenhammer T.R."/>
            <person name="Caufield P.W."/>
            <person name="Cui Y."/>
            <person name="Zhang H."/>
            <person name="O'Toole P.W."/>
        </authorList>
    </citation>
    <scope>NUCLEOTIDE SEQUENCE [LARGE SCALE GENOMIC DNA]</scope>
    <source>
        <strain evidence="3 4">DSM 21115</strain>
    </source>
</reference>
<dbReference type="AlphaFoldDB" id="A0A0R2NTC6"/>
<dbReference type="PANTHER" id="PTHR34473">
    <property type="entry name" value="UPF0699 TRANSMEMBRANE PROTEIN YDBS"/>
    <property type="match status" value="1"/>
</dbReference>
<dbReference type="InterPro" id="IPR005182">
    <property type="entry name" value="YdbS-like_PH"/>
</dbReference>
<sequence>MTQQLPVTIKKVWLSSAIISGLVDLVITAALWGAQSIWHWWWWLPLAALILSILDVVVELALIPYRYAFWRYAITENEVSIRHGVIFKQTIAIPISRIQNVTLNAGPLLQLNHLQAVSIATAADSYDIDGVTPTVANQLREKIMQLAQVSVDEN</sequence>
<keyword evidence="1" id="KW-0472">Membrane</keyword>
<dbReference type="EMBL" id="AYGX02000035">
    <property type="protein sequence ID" value="KRO28668.1"/>
    <property type="molecule type" value="Genomic_DNA"/>
</dbReference>
<keyword evidence="1" id="KW-0812">Transmembrane</keyword>
<evidence type="ECO:0000313" key="3">
    <source>
        <dbReference type="EMBL" id="KRO28668.1"/>
    </source>
</evidence>
<feature type="domain" description="YdbS-like PH" evidence="2">
    <location>
        <begin position="67"/>
        <end position="143"/>
    </location>
</feature>
<feature type="transmembrane region" description="Helical" evidence="1">
    <location>
        <begin position="40"/>
        <end position="62"/>
    </location>
</feature>
<comment type="caution">
    <text evidence="3">The sequence shown here is derived from an EMBL/GenBank/DDBJ whole genome shotgun (WGS) entry which is preliminary data.</text>
</comment>
<dbReference type="Pfam" id="PF03703">
    <property type="entry name" value="bPH_2"/>
    <property type="match status" value="1"/>
</dbReference>
<protein>
    <recommendedName>
        <fullName evidence="2">YdbS-like PH domain-containing protein</fullName>
    </recommendedName>
</protein>